<dbReference type="PANTHER" id="PTHR30250">
    <property type="entry name" value="PST FAMILY PREDICTED COLANIC ACID TRANSPORTER"/>
    <property type="match status" value="1"/>
</dbReference>
<keyword evidence="5 6" id="KW-0472">Membrane</keyword>
<feature type="transmembrane region" description="Helical" evidence="6">
    <location>
        <begin position="430"/>
        <end position="451"/>
    </location>
</feature>
<dbReference type="PANTHER" id="PTHR30250:SF26">
    <property type="entry name" value="PSMA PROTEIN"/>
    <property type="match status" value="1"/>
</dbReference>
<organism evidence="7">
    <name type="scientific">Klebsiella pneumoniae</name>
    <dbReference type="NCBI Taxonomy" id="573"/>
    <lineage>
        <taxon>Bacteria</taxon>
        <taxon>Pseudomonadati</taxon>
        <taxon>Pseudomonadota</taxon>
        <taxon>Gammaproteobacteria</taxon>
        <taxon>Enterobacterales</taxon>
        <taxon>Enterobacteriaceae</taxon>
        <taxon>Klebsiella/Raoultella group</taxon>
        <taxon>Klebsiella</taxon>
        <taxon>Klebsiella pneumoniae complex</taxon>
    </lineage>
</organism>
<gene>
    <name evidence="7" type="primary">wzx</name>
    <name evidence="7" type="synonym">KL146_00015</name>
</gene>
<dbReference type="Pfam" id="PF01943">
    <property type="entry name" value="Polysacc_synt"/>
    <property type="match status" value="1"/>
</dbReference>
<sequence length="510" mass="57367">MSKNKLIVKNTIFLTIRTLFSLLVAFYTTRVVLHQLGVSDYGLFSVIYGTVAFFVFIVSAMNDSVQRFISINLGSNNHAAVSNILRNSILIYFLGGVIFCLVLIAVRGYVVENLLTIDVDSLPTAKTIYIIALLSIFVSVIQTPFNALVLAHEKMSFYAYMTIFDSLSKLIVAFILVALPYNKLVIYSLLLLLSSLISFTIYIVYCYKKFPQSFKGGKFSKKILTDITMFSFWNTFGNFAYVCRTQGINIAINIFFATTVNAAYALSSTILNAINSLTQSLVSAIRPQIFKSYSEMNEERYLTLVTSGSKYTFSFLFLISCPVLICTKELLSVWLVNIPPYTIGFVRFVIIVALIDSFSSSIIAGVQAVGKIKIYQLTVSFFVFISLPFAYLFFKLGFSPFSAYIPLIITSLINLLLRSYFLARYTKFDFIGYFYGIVLPCIFTASVAYSISYYINTLLSPEGIILTLLSCSFYSFIYLIFAFVFVVSNLEKKVILSAVISKYNALSMKK</sequence>
<reference evidence="7" key="2">
    <citation type="submission" date="2016-08" db="EMBL/GenBank/DDBJ databases">
        <title>Klebsiella loci capsule.</title>
        <authorList>
            <person name="Holt K.E."/>
            <person name="Thomson N.R."/>
        </authorList>
    </citation>
    <scope>NUCLEOTIDE SEQUENCE</scope>
    <source>
        <strain evidence="7">DR85/08</strain>
    </source>
</reference>
<name>A0A1C3T1B2_KLEPN</name>
<dbReference type="InterPro" id="IPR002797">
    <property type="entry name" value="Polysacc_synth"/>
</dbReference>
<feature type="transmembrane region" description="Helical" evidence="6">
    <location>
        <begin position="301"/>
        <end position="325"/>
    </location>
</feature>
<evidence type="ECO:0000313" key="7">
    <source>
        <dbReference type="EMBL" id="SCA96103.1"/>
    </source>
</evidence>
<accession>A0A1C3T1B2</accession>
<evidence type="ECO:0000256" key="2">
    <source>
        <dbReference type="ARBA" id="ARBA00022475"/>
    </source>
</evidence>
<reference evidence="7" key="1">
    <citation type="submission" date="2016-07" db="EMBL/GenBank/DDBJ databases">
        <authorList>
            <person name="Informatics P."/>
        </authorList>
    </citation>
    <scope>NUCLEOTIDE SEQUENCE</scope>
    <source>
        <strain evidence="7">DR85/08</strain>
    </source>
</reference>
<keyword evidence="2" id="KW-1003">Cell membrane</keyword>
<comment type="subcellular location">
    <subcellularLocation>
        <location evidence="1">Cell membrane</location>
        <topology evidence="1">Multi-pass membrane protein</topology>
    </subcellularLocation>
</comment>
<dbReference type="InterPro" id="IPR050833">
    <property type="entry name" value="Poly_Biosynth_Transport"/>
</dbReference>
<evidence type="ECO:0000256" key="4">
    <source>
        <dbReference type="ARBA" id="ARBA00022989"/>
    </source>
</evidence>
<feature type="transmembrane region" description="Helical" evidence="6">
    <location>
        <begin position="128"/>
        <end position="150"/>
    </location>
</feature>
<protein>
    <submittedName>
        <fullName evidence="7">Flippase</fullName>
    </submittedName>
</protein>
<feature type="transmembrane region" description="Helical" evidence="6">
    <location>
        <begin position="157"/>
        <end position="179"/>
    </location>
</feature>
<keyword evidence="4 6" id="KW-1133">Transmembrane helix</keyword>
<keyword evidence="3 6" id="KW-0812">Transmembrane</keyword>
<dbReference type="EMBL" id="LT603721">
    <property type="protein sequence ID" value="SCA96103.1"/>
    <property type="molecule type" value="Genomic_DNA"/>
</dbReference>
<feature type="transmembrane region" description="Helical" evidence="6">
    <location>
        <begin position="41"/>
        <end position="61"/>
    </location>
</feature>
<feature type="transmembrane region" description="Helical" evidence="6">
    <location>
        <begin position="12"/>
        <end position="29"/>
    </location>
</feature>
<feature type="transmembrane region" description="Helical" evidence="6">
    <location>
        <begin position="404"/>
        <end position="423"/>
    </location>
</feature>
<dbReference type="AlphaFoldDB" id="A0A1C3T1B2"/>
<feature type="transmembrane region" description="Helical" evidence="6">
    <location>
        <begin position="378"/>
        <end position="398"/>
    </location>
</feature>
<evidence type="ECO:0000256" key="6">
    <source>
        <dbReference type="SAM" id="Phobius"/>
    </source>
</evidence>
<evidence type="ECO:0000256" key="5">
    <source>
        <dbReference type="ARBA" id="ARBA00023136"/>
    </source>
</evidence>
<evidence type="ECO:0000256" key="1">
    <source>
        <dbReference type="ARBA" id="ARBA00004651"/>
    </source>
</evidence>
<feature type="transmembrane region" description="Helical" evidence="6">
    <location>
        <begin position="345"/>
        <end position="366"/>
    </location>
</feature>
<feature type="transmembrane region" description="Helical" evidence="6">
    <location>
        <begin position="185"/>
        <end position="205"/>
    </location>
</feature>
<dbReference type="GO" id="GO:0005886">
    <property type="term" value="C:plasma membrane"/>
    <property type="evidence" value="ECO:0007669"/>
    <property type="project" value="UniProtKB-SubCell"/>
</dbReference>
<feature type="transmembrane region" description="Helical" evidence="6">
    <location>
        <begin position="89"/>
        <end position="108"/>
    </location>
</feature>
<dbReference type="RefSeq" id="WP_153668612.1">
    <property type="nucleotide sequence ID" value="NZ_CP055293.1"/>
</dbReference>
<proteinExistence type="predicted"/>
<feature type="transmembrane region" description="Helical" evidence="6">
    <location>
        <begin position="463"/>
        <end position="487"/>
    </location>
</feature>
<evidence type="ECO:0000256" key="3">
    <source>
        <dbReference type="ARBA" id="ARBA00022692"/>
    </source>
</evidence>